<dbReference type="Proteomes" id="UP000006729">
    <property type="component" value="Chromosome 1"/>
</dbReference>
<sequence>MSFLLFLVSCAVCTAIMCGGLEWGPANESKGKMVLSSAVMAL</sequence>
<name>A0ACC0TPI2_POPTR</name>
<reference evidence="1 2" key="1">
    <citation type="journal article" date="2006" name="Science">
        <title>The genome of black cottonwood, Populus trichocarpa (Torr. &amp; Gray).</title>
        <authorList>
            <person name="Tuskan G.A."/>
            <person name="Difazio S."/>
            <person name="Jansson S."/>
            <person name="Bohlmann J."/>
            <person name="Grigoriev I."/>
            <person name="Hellsten U."/>
            <person name="Putnam N."/>
            <person name="Ralph S."/>
            <person name="Rombauts S."/>
            <person name="Salamov A."/>
            <person name="Schein J."/>
            <person name="Sterck L."/>
            <person name="Aerts A."/>
            <person name="Bhalerao R.R."/>
            <person name="Bhalerao R.P."/>
            <person name="Blaudez D."/>
            <person name="Boerjan W."/>
            <person name="Brun A."/>
            <person name="Brunner A."/>
            <person name="Busov V."/>
            <person name="Campbell M."/>
            <person name="Carlson J."/>
            <person name="Chalot M."/>
            <person name="Chapman J."/>
            <person name="Chen G.L."/>
            <person name="Cooper D."/>
            <person name="Coutinho P.M."/>
            <person name="Couturier J."/>
            <person name="Covert S."/>
            <person name="Cronk Q."/>
            <person name="Cunningham R."/>
            <person name="Davis J."/>
            <person name="Degroeve S."/>
            <person name="Dejardin A."/>
            <person name="Depamphilis C."/>
            <person name="Detter J."/>
            <person name="Dirks B."/>
            <person name="Dubchak I."/>
            <person name="Duplessis S."/>
            <person name="Ehlting J."/>
            <person name="Ellis B."/>
            <person name="Gendler K."/>
            <person name="Goodstein D."/>
            <person name="Gribskov M."/>
            <person name="Grimwood J."/>
            <person name="Groover A."/>
            <person name="Gunter L."/>
            <person name="Hamberger B."/>
            <person name="Heinze B."/>
            <person name="Helariutta Y."/>
            <person name="Henrissat B."/>
            <person name="Holligan D."/>
            <person name="Holt R."/>
            <person name="Huang W."/>
            <person name="Islam-Faridi N."/>
            <person name="Jones S."/>
            <person name="Jones-Rhoades M."/>
            <person name="Jorgensen R."/>
            <person name="Joshi C."/>
            <person name="Kangasjarvi J."/>
            <person name="Karlsson J."/>
            <person name="Kelleher C."/>
            <person name="Kirkpatrick R."/>
            <person name="Kirst M."/>
            <person name="Kohler A."/>
            <person name="Kalluri U."/>
            <person name="Larimer F."/>
            <person name="Leebens-Mack J."/>
            <person name="Leple J.C."/>
            <person name="Locascio P."/>
            <person name="Lou Y."/>
            <person name="Lucas S."/>
            <person name="Martin F."/>
            <person name="Montanini B."/>
            <person name="Napoli C."/>
            <person name="Nelson D.R."/>
            <person name="Nelson C."/>
            <person name="Nieminen K."/>
            <person name="Nilsson O."/>
            <person name="Pereda V."/>
            <person name="Peter G."/>
            <person name="Philippe R."/>
            <person name="Pilate G."/>
            <person name="Poliakov A."/>
            <person name="Razumovskaya J."/>
            <person name="Richardson P."/>
            <person name="Rinaldi C."/>
            <person name="Ritland K."/>
            <person name="Rouze P."/>
            <person name="Ryaboy D."/>
            <person name="Schmutz J."/>
            <person name="Schrader J."/>
            <person name="Segerman B."/>
            <person name="Shin H."/>
            <person name="Siddiqui A."/>
            <person name="Sterky F."/>
            <person name="Terry A."/>
            <person name="Tsai C.J."/>
            <person name="Uberbacher E."/>
            <person name="Unneberg P."/>
            <person name="Vahala J."/>
            <person name="Wall K."/>
            <person name="Wessler S."/>
            <person name="Yang G."/>
            <person name="Yin T."/>
            <person name="Douglas C."/>
            <person name="Marra M."/>
            <person name="Sandberg G."/>
            <person name="Van de Peer Y."/>
            <person name="Rokhsar D."/>
        </authorList>
    </citation>
    <scope>NUCLEOTIDE SEQUENCE [LARGE SCALE GENOMIC DNA]</scope>
    <source>
        <strain evidence="2">cv. Nisqually</strain>
    </source>
</reference>
<evidence type="ECO:0000313" key="1">
    <source>
        <dbReference type="EMBL" id="KAI9403148.1"/>
    </source>
</evidence>
<dbReference type="EMBL" id="CM009290">
    <property type="protein sequence ID" value="KAI9403148.1"/>
    <property type="molecule type" value="Genomic_DNA"/>
</dbReference>
<keyword evidence="2" id="KW-1185">Reference proteome</keyword>
<accession>A0ACC0TPI2</accession>
<protein>
    <submittedName>
        <fullName evidence="1">Uncharacterized protein</fullName>
    </submittedName>
</protein>
<proteinExistence type="predicted"/>
<comment type="caution">
    <text evidence="1">The sequence shown here is derived from an EMBL/GenBank/DDBJ whole genome shotgun (WGS) entry which is preliminary data.</text>
</comment>
<gene>
    <name evidence="1" type="ORF">POPTR_001G379150v4</name>
</gene>
<organism evidence="1 2">
    <name type="scientific">Populus trichocarpa</name>
    <name type="common">Western balsam poplar</name>
    <name type="synonym">Populus balsamifera subsp. trichocarpa</name>
    <dbReference type="NCBI Taxonomy" id="3694"/>
    <lineage>
        <taxon>Eukaryota</taxon>
        <taxon>Viridiplantae</taxon>
        <taxon>Streptophyta</taxon>
        <taxon>Embryophyta</taxon>
        <taxon>Tracheophyta</taxon>
        <taxon>Spermatophyta</taxon>
        <taxon>Magnoliopsida</taxon>
        <taxon>eudicotyledons</taxon>
        <taxon>Gunneridae</taxon>
        <taxon>Pentapetalae</taxon>
        <taxon>rosids</taxon>
        <taxon>fabids</taxon>
        <taxon>Malpighiales</taxon>
        <taxon>Salicaceae</taxon>
        <taxon>Saliceae</taxon>
        <taxon>Populus</taxon>
    </lineage>
</organism>
<evidence type="ECO:0000313" key="2">
    <source>
        <dbReference type="Proteomes" id="UP000006729"/>
    </source>
</evidence>